<reference evidence="10 11" key="1">
    <citation type="journal article" date="2015" name="Genome Biol. Evol.">
        <title>Phylogenomic analyses indicate that early fungi evolved digesting cell walls of algal ancestors of land plants.</title>
        <authorList>
            <person name="Chang Y."/>
            <person name="Wang S."/>
            <person name="Sekimoto S."/>
            <person name="Aerts A.L."/>
            <person name="Choi C."/>
            <person name="Clum A."/>
            <person name="LaButti K.M."/>
            <person name="Lindquist E.A."/>
            <person name="Yee Ngan C."/>
            <person name="Ohm R.A."/>
            <person name="Salamov A.A."/>
            <person name="Grigoriev I.V."/>
            <person name="Spatafora J.W."/>
            <person name="Berbee M.L."/>
        </authorList>
    </citation>
    <scope>NUCLEOTIDE SEQUENCE [LARGE SCALE GENOMIC DNA]</scope>
    <source>
        <strain evidence="10 11">JEL478</strain>
    </source>
</reference>
<dbReference type="InterPro" id="IPR037673">
    <property type="entry name" value="MSC/AndL"/>
</dbReference>
<dbReference type="GO" id="GO:0016020">
    <property type="term" value="C:membrane"/>
    <property type="evidence" value="ECO:0007669"/>
    <property type="project" value="UniProtKB-SubCell"/>
</dbReference>
<dbReference type="Gene3D" id="1.10.1200.120">
    <property type="entry name" value="Large-conductance mechanosensitive channel, MscL, domain 1"/>
    <property type="match status" value="1"/>
</dbReference>
<evidence type="ECO:0000256" key="2">
    <source>
        <dbReference type="ARBA" id="ARBA00022448"/>
    </source>
</evidence>
<keyword evidence="7 9" id="KW-0472">Membrane</keyword>
<gene>
    <name evidence="10" type="ORF">M427DRAFT_60267</name>
</gene>
<evidence type="ECO:0000313" key="11">
    <source>
        <dbReference type="Proteomes" id="UP000070544"/>
    </source>
</evidence>
<keyword evidence="2" id="KW-0813">Transport</keyword>
<name>A0A139A4W8_GONPJ</name>
<dbReference type="InterPro" id="IPR001185">
    <property type="entry name" value="MS_channel"/>
</dbReference>
<evidence type="ECO:0000256" key="7">
    <source>
        <dbReference type="ARBA" id="ARBA00023136"/>
    </source>
</evidence>
<dbReference type="SUPFAM" id="SSF81330">
    <property type="entry name" value="Gated mechanosensitive channel"/>
    <property type="match status" value="1"/>
</dbReference>
<dbReference type="PANTHER" id="PTHR30266">
    <property type="entry name" value="MECHANOSENSITIVE CHANNEL MSCL"/>
    <property type="match status" value="1"/>
</dbReference>
<dbReference type="GO" id="GO:0008381">
    <property type="term" value="F:mechanosensitive monoatomic ion channel activity"/>
    <property type="evidence" value="ECO:0007669"/>
    <property type="project" value="InterPro"/>
</dbReference>
<dbReference type="PRINTS" id="PR01264">
    <property type="entry name" value="MECHCHANNEL"/>
</dbReference>
<dbReference type="STRING" id="1344416.A0A139A4W8"/>
<sequence length="187" mass="19987">MSDSDTTPLLASTRAAGSRVVSGARGLYDEFKAFVLRGNVADLAIAVIVGAAFGKVVDSVVTDLFTPFVALFTQQSTLPDANIVLRPGKSGAESYPTLQQARDDGAVTWNYGSFLNVLISFFIVCLIMFLIFKFIVSITPKPAPAAPSALTTAACPACLEDHKIGARLCPHCKWDLRKKLSPAEVHV</sequence>
<protein>
    <submittedName>
        <fullName evidence="10">Gated mechanosensitive channel</fullName>
    </submittedName>
</protein>
<evidence type="ECO:0000313" key="10">
    <source>
        <dbReference type="EMBL" id="KXS11830.1"/>
    </source>
</evidence>
<keyword evidence="6" id="KW-0406">Ion transport</keyword>
<dbReference type="OrthoDB" id="10010920at2759"/>
<comment type="subcellular location">
    <subcellularLocation>
        <location evidence="1">Membrane</location>
        <topology evidence="1">Multi-pass membrane protein</topology>
    </subcellularLocation>
</comment>
<evidence type="ECO:0000256" key="1">
    <source>
        <dbReference type="ARBA" id="ARBA00004141"/>
    </source>
</evidence>
<dbReference type="EMBL" id="KQ965796">
    <property type="protein sequence ID" value="KXS11830.1"/>
    <property type="molecule type" value="Genomic_DNA"/>
</dbReference>
<keyword evidence="11" id="KW-1185">Reference proteome</keyword>
<dbReference type="NCBIfam" id="TIGR00220">
    <property type="entry name" value="mscL"/>
    <property type="match status" value="1"/>
</dbReference>
<evidence type="ECO:0000256" key="9">
    <source>
        <dbReference type="SAM" id="Phobius"/>
    </source>
</evidence>
<proteinExistence type="predicted"/>
<feature type="transmembrane region" description="Helical" evidence="9">
    <location>
        <begin position="111"/>
        <end position="132"/>
    </location>
</feature>
<evidence type="ECO:0000256" key="4">
    <source>
        <dbReference type="ARBA" id="ARBA00022692"/>
    </source>
</evidence>
<accession>A0A139A4W8</accession>
<keyword evidence="5 9" id="KW-1133">Transmembrane helix</keyword>
<evidence type="ECO:0000256" key="8">
    <source>
        <dbReference type="ARBA" id="ARBA00023303"/>
    </source>
</evidence>
<dbReference type="Pfam" id="PF01741">
    <property type="entry name" value="MscL"/>
    <property type="match status" value="1"/>
</dbReference>
<dbReference type="PANTHER" id="PTHR30266:SF2">
    <property type="entry name" value="LARGE-CONDUCTANCE MECHANOSENSITIVE CHANNEL"/>
    <property type="match status" value="1"/>
</dbReference>
<keyword evidence="4 9" id="KW-0812">Transmembrane</keyword>
<evidence type="ECO:0000256" key="6">
    <source>
        <dbReference type="ARBA" id="ARBA00023065"/>
    </source>
</evidence>
<dbReference type="InterPro" id="IPR036019">
    <property type="entry name" value="MscL_channel"/>
</dbReference>
<organism evidence="10 11">
    <name type="scientific">Gonapodya prolifera (strain JEL478)</name>
    <name type="common">Monoblepharis prolifera</name>
    <dbReference type="NCBI Taxonomy" id="1344416"/>
    <lineage>
        <taxon>Eukaryota</taxon>
        <taxon>Fungi</taxon>
        <taxon>Fungi incertae sedis</taxon>
        <taxon>Chytridiomycota</taxon>
        <taxon>Chytridiomycota incertae sedis</taxon>
        <taxon>Monoblepharidomycetes</taxon>
        <taxon>Monoblepharidales</taxon>
        <taxon>Gonapodyaceae</taxon>
        <taxon>Gonapodya</taxon>
    </lineage>
</organism>
<keyword evidence="8" id="KW-0407">Ion channel</keyword>
<dbReference type="AlphaFoldDB" id="A0A139A4W8"/>
<evidence type="ECO:0000256" key="3">
    <source>
        <dbReference type="ARBA" id="ARBA00022475"/>
    </source>
</evidence>
<dbReference type="Proteomes" id="UP000070544">
    <property type="component" value="Unassembled WGS sequence"/>
</dbReference>
<keyword evidence="3" id="KW-1003">Cell membrane</keyword>
<evidence type="ECO:0000256" key="5">
    <source>
        <dbReference type="ARBA" id="ARBA00022989"/>
    </source>
</evidence>